<evidence type="ECO:0000313" key="2">
    <source>
        <dbReference type="EMBL" id="QEM08733.1"/>
    </source>
</evidence>
<dbReference type="OrthoDB" id="9554539at2"/>
<feature type="transmembrane region" description="Helical" evidence="1">
    <location>
        <begin position="82"/>
        <end position="101"/>
    </location>
</feature>
<accession>A0A5C1HTH4</accession>
<keyword evidence="1" id="KW-0472">Membrane</keyword>
<keyword evidence="3" id="KW-1185">Reference proteome</keyword>
<dbReference type="RefSeq" id="WP_146750153.1">
    <property type="nucleotide sequence ID" value="NZ_CP043450.1"/>
</dbReference>
<dbReference type="EMBL" id="CP043450">
    <property type="protein sequence ID" value="QEM08733.1"/>
    <property type="molecule type" value="Genomic_DNA"/>
</dbReference>
<protein>
    <submittedName>
        <fullName evidence="2">Uncharacterized protein</fullName>
    </submittedName>
</protein>
<feature type="transmembrane region" description="Helical" evidence="1">
    <location>
        <begin position="38"/>
        <end position="61"/>
    </location>
</feature>
<proteinExistence type="predicted"/>
<gene>
    <name evidence="2" type="ORF">DEO27_001440</name>
</gene>
<evidence type="ECO:0000256" key="1">
    <source>
        <dbReference type="SAM" id="Phobius"/>
    </source>
</evidence>
<evidence type="ECO:0000313" key="3">
    <source>
        <dbReference type="Proteomes" id="UP000251402"/>
    </source>
</evidence>
<organism evidence="2 3">
    <name type="scientific">Mucilaginibacter rubeus</name>
    <dbReference type="NCBI Taxonomy" id="2027860"/>
    <lineage>
        <taxon>Bacteria</taxon>
        <taxon>Pseudomonadati</taxon>
        <taxon>Bacteroidota</taxon>
        <taxon>Sphingobacteriia</taxon>
        <taxon>Sphingobacteriales</taxon>
        <taxon>Sphingobacteriaceae</taxon>
        <taxon>Mucilaginibacter</taxon>
    </lineage>
</organism>
<keyword evidence="1" id="KW-0812">Transmembrane</keyword>
<dbReference type="KEGG" id="mrub:DEO27_001440"/>
<dbReference type="AlphaFoldDB" id="A0A5C1HTH4"/>
<keyword evidence="1" id="KW-1133">Transmembrane helix</keyword>
<dbReference type="Proteomes" id="UP000251402">
    <property type="component" value="Chromosome"/>
</dbReference>
<reference evidence="2" key="1">
    <citation type="submission" date="2019-08" db="EMBL/GenBank/DDBJ databases">
        <title>Comparative genome analysis confer to the adaptation heavy metal polluted environment.</title>
        <authorList>
            <person name="Li Y."/>
        </authorList>
    </citation>
    <scope>NUCLEOTIDE SEQUENCE [LARGE SCALE GENOMIC DNA]</scope>
    <source>
        <strain evidence="2">P1</strain>
    </source>
</reference>
<sequence>MNPWICALLISLAGMVGGMVNALLTDNKFIVPKLKNGILCPGFLSNILIGATSAFSSWSFYGSGASIELAKTTATARQDISLTFSALAGAFLVGVAGAKWLTNEVDKQLLKESVKEAAKKDISPEKCDKIITQSPRKILEDIQQA</sequence>
<name>A0A5C1HTH4_9SPHI</name>